<keyword evidence="3" id="KW-1185">Reference proteome</keyword>
<dbReference type="AlphaFoldDB" id="A0AA38SBT5"/>
<organism evidence="2 3">
    <name type="scientific">Coniochaeta hoffmannii</name>
    <dbReference type="NCBI Taxonomy" id="91930"/>
    <lineage>
        <taxon>Eukaryota</taxon>
        <taxon>Fungi</taxon>
        <taxon>Dikarya</taxon>
        <taxon>Ascomycota</taxon>
        <taxon>Pezizomycotina</taxon>
        <taxon>Sordariomycetes</taxon>
        <taxon>Sordariomycetidae</taxon>
        <taxon>Coniochaetales</taxon>
        <taxon>Coniochaetaceae</taxon>
        <taxon>Coniochaeta</taxon>
    </lineage>
</organism>
<name>A0AA38SBT5_9PEZI</name>
<dbReference type="EMBL" id="JANBVN010000051">
    <property type="protein sequence ID" value="KAJ9156736.1"/>
    <property type="molecule type" value="Genomic_DNA"/>
</dbReference>
<sequence>MSEHPAAKKLTTGKGKGKAAAHPDPEPPAPASTEKTASPANKPGYRSDYGDALLCVAGIDSPYIGGSYTGAVTKKPRIVLADGLGSDVKVQVINIRRQDATSFDGFTLEFAIGTANESTRFRVIYEPDMRHADSGRVAVAQAYKTHTPDSLVAGRRGWQWL</sequence>
<evidence type="ECO:0000256" key="1">
    <source>
        <dbReference type="SAM" id="MobiDB-lite"/>
    </source>
</evidence>
<accession>A0AA38SBT5</accession>
<feature type="region of interest" description="Disordered" evidence="1">
    <location>
        <begin position="1"/>
        <end position="43"/>
    </location>
</feature>
<feature type="compositionally biased region" description="Low complexity" evidence="1">
    <location>
        <begin position="8"/>
        <end position="22"/>
    </location>
</feature>
<proteinExistence type="predicted"/>
<gene>
    <name evidence="2" type="ORF">NKR19_g4171</name>
</gene>
<reference evidence="2" key="1">
    <citation type="submission" date="2022-07" db="EMBL/GenBank/DDBJ databases">
        <title>Fungi with potential for degradation of polypropylene.</title>
        <authorList>
            <person name="Gostincar C."/>
        </authorList>
    </citation>
    <scope>NUCLEOTIDE SEQUENCE</scope>
    <source>
        <strain evidence="2">EXF-13287</strain>
    </source>
</reference>
<evidence type="ECO:0000313" key="2">
    <source>
        <dbReference type="EMBL" id="KAJ9156736.1"/>
    </source>
</evidence>
<dbReference type="Proteomes" id="UP001174691">
    <property type="component" value="Unassembled WGS sequence"/>
</dbReference>
<evidence type="ECO:0000313" key="3">
    <source>
        <dbReference type="Proteomes" id="UP001174691"/>
    </source>
</evidence>
<comment type="caution">
    <text evidence="2">The sequence shown here is derived from an EMBL/GenBank/DDBJ whole genome shotgun (WGS) entry which is preliminary data.</text>
</comment>
<protein>
    <submittedName>
        <fullName evidence="2">Uncharacterized protein</fullName>
    </submittedName>
</protein>